<dbReference type="GO" id="GO:0019346">
    <property type="term" value="P:transsulfuration"/>
    <property type="evidence" value="ECO:0007669"/>
    <property type="project" value="TreeGrafter"/>
</dbReference>
<dbReference type="PANTHER" id="PTHR42699">
    <property type="match status" value="1"/>
</dbReference>
<dbReference type="SUPFAM" id="SSF53383">
    <property type="entry name" value="PLP-dependent transferases"/>
    <property type="match status" value="1"/>
</dbReference>
<protein>
    <submittedName>
        <fullName evidence="1">Putative cystathionine gamma-synthase protein</fullName>
    </submittedName>
</protein>
<sequence>MAKAPGIIGVLQNVGTGVSARLSEYLLTQADTLVEVPFNVPGDGDVSVEKSKRFRPRPPQNKAIVPDDIYFHATGMAAIYRLHVALTHVRKGPVVALGALFHGTYHLLSEFPDGFKHFGQCNAQSGVTDKLEPYLQEEAKVGHKVSYIFVEFPSDPILVSVDLKRLRQLEEAAAT</sequence>
<dbReference type="PANTHER" id="PTHR42699:SF1">
    <property type="entry name" value="CYSTATHIONINE GAMMA-SYNTHASE-RELATED"/>
    <property type="match status" value="1"/>
</dbReference>
<dbReference type="InterPro" id="IPR015421">
    <property type="entry name" value="PyrdxlP-dep_Trfase_major"/>
</dbReference>
<accession>A0A8H7D161</accession>
<dbReference type="EMBL" id="JACAZH010000011">
    <property type="protein sequence ID" value="KAF7355617.1"/>
    <property type="molecule type" value="Genomic_DNA"/>
</dbReference>
<keyword evidence="2" id="KW-1185">Reference proteome</keyword>
<evidence type="ECO:0000313" key="1">
    <source>
        <dbReference type="EMBL" id="KAF7355617.1"/>
    </source>
</evidence>
<evidence type="ECO:0000313" key="2">
    <source>
        <dbReference type="Proteomes" id="UP000623467"/>
    </source>
</evidence>
<dbReference type="Gene3D" id="3.40.640.10">
    <property type="entry name" value="Type I PLP-dependent aspartate aminotransferase-like (Major domain)"/>
    <property type="match status" value="1"/>
</dbReference>
<dbReference type="GO" id="GO:0003962">
    <property type="term" value="F:cystathionine gamma-synthase activity"/>
    <property type="evidence" value="ECO:0007669"/>
    <property type="project" value="TreeGrafter"/>
</dbReference>
<gene>
    <name evidence="1" type="ORF">MSAN_01479000</name>
</gene>
<proteinExistence type="predicted"/>
<dbReference type="InterPro" id="IPR015424">
    <property type="entry name" value="PyrdxlP-dep_Trfase"/>
</dbReference>
<dbReference type="InterPro" id="IPR051750">
    <property type="entry name" value="Trans-sulfuration_enzymes"/>
</dbReference>
<organism evidence="1 2">
    <name type="scientific">Mycena sanguinolenta</name>
    <dbReference type="NCBI Taxonomy" id="230812"/>
    <lineage>
        <taxon>Eukaryota</taxon>
        <taxon>Fungi</taxon>
        <taxon>Dikarya</taxon>
        <taxon>Basidiomycota</taxon>
        <taxon>Agaricomycotina</taxon>
        <taxon>Agaricomycetes</taxon>
        <taxon>Agaricomycetidae</taxon>
        <taxon>Agaricales</taxon>
        <taxon>Marasmiineae</taxon>
        <taxon>Mycenaceae</taxon>
        <taxon>Mycena</taxon>
    </lineage>
</organism>
<name>A0A8H7D161_9AGAR</name>
<reference evidence="1" key="1">
    <citation type="submission" date="2020-05" db="EMBL/GenBank/DDBJ databases">
        <title>Mycena genomes resolve the evolution of fungal bioluminescence.</title>
        <authorList>
            <person name="Tsai I.J."/>
        </authorList>
    </citation>
    <scope>NUCLEOTIDE SEQUENCE</scope>
    <source>
        <strain evidence="1">160909Yilan</strain>
    </source>
</reference>
<dbReference type="Proteomes" id="UP000623467">
    <property type="component" value="Unassembled WGS sequence"/>
</dbReference>
<dbReference type="OrthoDB" id="10047078at2759"/>
<dbReference type="AlphaFoldDB" id="A0A8H7D161"/>
<comment type="caution">
    <text evidence="1">The sequence shown here is derived from an EMBL/GenBank/DDBJ whole genome shotgun (WGS) entry which is preliminary data.</text>
</comment>